<reference evidence="9 10" key="1">
    <citation type="journal article" date="2019" name="Nat. Plants">
        <title>Genome sequencing of Musa balbisiana reveals subgenome evolution and function divergence in polyploid bananas.</title>
        <authorList>
            <person name="Yao X."/>
        </authorList>
    </citation>
    <scope>NUCLEOTIDE SEQUENCE [LARGE SCALE GENOMIC DNA]</scope>
    <source>
        <strain evidence="10">cv. DH-PKW</strain>
        <tissue evidence="9">Leaves</tissue>
    </source>
</reference>
<dbReference type="InterPro" id="IPR006671">
    <property type="entry name" value="Cyclin_N"/>
</dbReference>
<evidence type="ECO:0000256" key="3">
    <source>
        <dbReference type="ARBA" id="ARBA00023127"/>
    </source>
</evidence>
<dbReference type="Gene3D" id="1.10.472.10">
    <property type="entry name" value="Cyclin-like"/>
    <property type="match status" value="2"/>
</dbReference>
<dbReference type="InterPro" id="IPR004367">
    <property type="entry name" value="Cyclin_C-dom"/>
</dbReference>
<evidence type="ECO:0000313" key="9">
    <source>
        <dbReference type="EMBL" id="THU64346.1"/>
    </source>
</evidence>
<evidence type="ECO:0000256" key="1">
    <source>
        <dbReference type="ARBA" id="ARBA00009065"/>
    </source>
</evidence>
<dbReference type="CDD" id="cd20544">
    <property type="entry name" value="CYCLIN_AtCycD-like_rpt2"/>
    <property type="match status" value="1"/>
</dbReference>
<keyword evidence="4" id="KW-0131">Cell cycle</keyword>
<proteinExistence type="inferred from homology"/>
<dbReference type="EMBL" id="PYDT01000004">
    <property type="protein sequence ID" value="THU64346.1"/>
    <property type="molecule type" value="Genomic_DNA"/>
</dbReference>
<dbReference type="STRING" id="52838.A0A4V4H7N3"/>
<accession>A0A4V4H7N3</accession>
<comment type="similarity">
    <text evidence="1">Belongs to the cyclin family. Cyclin D subfamily.</text>
</comment>
<feature type="domain" description="Cyclin C-terminal" evidence="8">
    <location>
        <begin position="207"/>
        <end position="331"/>
    </location>
</feature>
<dbReference type="PANTHER" id="PTHR10177">
    <property type="entry name" value="CYCLINS"/>
    <property type="match status" value="1"/>
</dbReference>
<dbReference type="AlphaFoldDB" id="A0A4V4H7N3"/>
<sequence>MAPSPDFLSSSNLLCTEDASAVASGGEDRDHAVAASEWAPACPATASALVDGRGLASLLAGETDHMPRPDYLPRILSRTLDATARHDAVKWILKARYSLFLLVASGYYVNELYRFRALTAYLSVNYLDRFLSSHSLPGLENGGSGGGWPMQLLSVACVSVAAKMEETHVPSLLDLQILDQRYVFDPRTVGRMELLLMTALGWRMRAITPFDFLPHLVPSCPSALLSRAADLILSSLRVVDFLGYRPSAIAAAAALCTADEVADPSAGGSADVLRCSDEWVNKEVVSGCRQLMEDYLIDTCPSAPRSRDKTPYASREPQPPPRSPVAVLDAAACGSCDSAAQGPSAAEAATFDAHVLPVRPEAPPKRRRLGESRCTDTTCGCSQRKSI</sequence>
<evidence type="ECO:0008006" key="11">
    <source>
        <dbReference type="Google" id="ProtNLM"/>
    </source>
</evidence>
<name>A0A4V4H7N3_MUSBA</name>
<evidence type="ECO:0000256" key="2">
    <source>
        <dbReference type="ARBA" id="ARBA00022618"/>
    </source>
</evidence>
<dbReference type="SMART" id="SM01332">
    <property type="entry name" value="Cyclin_C"/>
    <property type="match status" value="1"/>
</dbReference>
<evidence type="ECO:0000313" key="10">
    <source>
        <dbReference type="Proteomes" id="UP000317650"/>
    </source>
</evidence>
<dbReference type="FunFam" id="1.10.472.10:FF:000060">
    <property type="entry name" value="D6-type cyclin"/>
    <property type="match status" value="1"/>
</dbReference>
<evidence type="ECO:0000256" key="6">
    <source>
        <dbReference type="SAM" id="MobiDB-lite"/>
    </source>
</evidence>
<evidence type="ECO:0000259" key="7">
    <source>
        <dbReference type="SMART" id="SM00385"/>
    </source>
</evidence>
<dbReference type="SMART" id="SM00385">
    <property type="entry name" value="CYCLIN"/>
    <property type="match status" value="1"/>
</dbReference>
<dbReference type="InterPro" id="IPR036915">
    <property type="entry name" value="Cyclin-like_sf"/>
</dbReference>
<comment type="caution">
    <text evidence="9">The sequence shown here is derived from an EMBL/GenBank/DDBJ whole genome shotgun (WGS) entry which is preliminary data.</text>
</comment>
<organism evidence="9 10">
    <name type="scientific">Musa balbisiana</name>
    <name type="common">Banana</name>
    <dbReference type="NCBI Taxonomy" id="52838"/>
    <lineage>
        <taxon>Eukaryota</taxon>
        <taxon>Viridiplantae</taxon>
        <taxon>Streptophyta</taxon>
        <taxon>Embryophyta</taxon>
        <taxon>Tracheophyta</taxon>
        <taxon>Spermatophyta</taxon>
        <taxon>Magnoliopsida</taxon>
        <taxon>Liliopsida</taxon>
        <taxon>Zingiberales</taxon>
        <taxon>Musaceae</taxon>
        <taxon>Musa</taxon>
    </lineage>
</organism>
<dbReference type="Proteomes" id="UP000317650">
    <property type="component" value="Chromosome 1"/>
</dbReference>
<feature type="domain" description="Cyclin-like" evidence="7">
    <location>
        <begin position="109"/>
        <end position="198"/>
    </location>
</feature>
<feature type="region of interest" description="Disordered" evidence="6">
    <location>
        <begin position="300"/>
        <end position="326"/>
    </location>
</feature>
<dbReference type="Pfam" id="PF00134">
    <property type="entry name" value="Cyclin_N"/>
    <property type="match status" value="1"/>
</dbReference>
<dbReference type="InterPro" id="IPR013763">
    <property type="entry name" value="Cyclin-like_dom"/>
</dbReference>
<gene>
    <name evidence="9" type="ORF">C4D60_Mb01t25530</name>
</gene>
<evidence type="ECO:0000256" key="5">
    <source>
        <dbReference type="RuleBase" id="RU000383"/>
    </source>
</evidence>
<keyword evidence="2" id="KW-0132">Cell division</keyword>
<evidence type="ECO:0000256" key="4">
    <source>
        <dbReference type="ARBA" id="ARBA00023306"/>
    </source>
</evidence>
<keyword evidence="10" id="KW-1185">Reference proteome</keyword>
<evidence type="ECO:0000259" key="8">
    <source>
        <dbReference type="SMART" id="SM01332"/>
    </source>
</evidence>
<dbReference type="SUPFAM" id="SSF47954">
    <property type="entry name" value="Cyclin-like"/>
    <property type="match status" value="1"/>
</dbReference>
<keyword evidence="3 5" id="KW-0195">Cyclin</keyword>
<dbReference type="CDD" id="cd20543">
    <property type="entry name" value="CYCLIN_AtCycD-like_rpt1"/>
    <property type="match status" value="1"/>
</dbReference>
<dbReference type="Pfam" id="PF02984">
    <property type="entry name" value="Cyclin_C"/>
    <property type="match status" value="1"/>
</dbReference>
<dbReference type="GO" id="GO:0051301">
    <property type="term" value="P:cell division"/>
    <property type="evidence" value="ECO:0007669"/>
    <property type="project" value="UniProtKB-KW"/>
</dbReference>
<protein>
    <recommendedName>
        <fullName evidence="11">Cyclin N-terminal domain-containing protein</fullName>
    </recommendedName>
</protein>
<dbReference type="InterPro" id="IPR039361">
    <property type="entry name" value="Cyclin"/>
</dbReference>